<keyword evidence="2" id="KW-0472">Membrane</keyword>
<dbReference type="Proteomes" id="UP001516023">
    <property type="component" value="Unassembled WGS sequence"/>
</dbReference>
<dbReference type="EMBL" id="JABMIG020000207">
    <property type="protein sequence ID" value="KAL3785886.1"/>
    <property type="molecule type" value="Genomic_DNA"/>
</dbReference>
<evidence type="ECO:0000313" key="4">
    <source>
        <dbReference type="Proteomes" id="UP001516023"/>
    </source>
</evidence>
<proteinExistence type="predicted"/>
<keyword evidence="2" id="KW-1133">Transmembrane helix</keyword>
<sequence>MTGNLRQRRGKKASNGPATHEDETPSKAQEESRTPMEQLRDAQARLIVSRDRTADLHAAWRNQMFRMSIIIIFVTLHQFQKPIQSCIGDIKASNDAVGVSTEEGSPDKQRISGMEAIGILFGYAFYELLAVATAFLIAYLLLANNTSSLELNSTPYFLSSALVPIQLGFYFHSKQPSSCVGEGAEDVQRNFPVVVIYHTIVTIAAWFMKSGMEQCEEHVKLVTDSIADFERMDKKLKQKKQLKAATKKK</sequence>
<evidence type="ECO:0000256" key="2">
    <source>
        <dbReference type="SAM" id="Phobius"/>
    </source>
</evidence>
<keyword evidence="4" id="KW-1185">Reference proteome</keyword>
<feature type="transmembrane region" description="Helical" evidence="2">
    <location>
        <begin position="117"/>
        <end position="142"/>
    </location>
</feature>
<gene>
    <name evidence="3" type="ORF">HJC23_008774</name>
</gene>
<keyword evidence="2" id="KW-0812">Transmembrane</keyword>
<reference evidence="3 4" key="1">
    <citation type="journal article" date="2020" name="G3 (Bethesda)">
        <title>Improved Reference Genome for Cyclotella cryptica CCMP332, a Model for Cell Wall Morphogenesis, Salinity Adaptation, and Lipid Production in Diatoms (Bacillariophyta).</title>
        <authorList>
            <person name="Roberts W.R."/>
            <person name="Downey K.M."/>
            <person name="Ruck E.C."/>
            <person name="Traller J.C."/>
            <person name="Alverson A.J."/>
        </authorList>
    </citation>
    <scope>NUCLEOTIDE SEQUENCE [LARGE SCALE GENOMIC DNA]</scope>
    <source>
        <strain evidence="3 4">CCMP332</strain>
    </source>
</reference>
<name>A0ABD3PF16_9STRA</name>
<organism evidence="3 4">
    <name type="scientific">Cyclotella cryptica</name>
    <dbReference type="NCBI Taxonomy" id="29204"/>
    <lineage>
        <taxon>Eukaryota</taxon>
        <taxon>Sar</taxon>
        <taxon>Stramenopiles</taxon>
        <taxon>Ochrophyta</taxon>
        <taxon>Bacillariophyta</taxon>
        <taxon>Coscinodiscophyceae</taxon>
        <taxon>Thalassiosirophycidae</taxon>
        <taxon>Stephanodiscales</taxon>
        <taxon>Stephanodiscaceae</taxon>
        <taxon>Cyclotella</taxon>
    </lineage>
</organism>
<comment type="caution">
    <text evidence="3">The sequence shown here is derived from an EMBL/GenBank/DDBJ whole genome shotgun (WGS) entry which is preliminary data.</text>
</comment>
<feature type="compositionally biased region" description="Basic residues" evidence="1">
    <location>
        <begin position="1"/>
        <end position="12"/>
    </location>
</feature>
<dbReference type="AlphaFoldDB" id="A0ABD3PF16"/>
<evidence type="ECO:0000313" key="3">
    <source>
        <dbReference type="EMBL" id="KAL3785886.1"/>
    </source>
</evidence>
<accession>A0ABD3PF16</accession>
<feature type="compositionally biased region" description="Basic and acidic residues" evidence="1">
    <location>
        <begin position="19"/>
        <end position="37"/>
    </location>
</feature>
<feature type="transmembrane region" description="Helical" evidence="2">
    <location>
        <begin position="191"/>
        <end position="208"/>
    </location>
</feature>
<evidence type="ECO:0000256" key="1">
    <source>
        <dbReference type="SAM" id="MobiDB-lite"/>
    </source>
</evidence>
<feature type="region of interest" description="Disordered" evidence="1">
    <location>
        <begin position="1"/>
        <end position="37"/>
    </location>
</feature>
<feature type="transmembrane region" description="Helical" evidence="2">
    <location>
        <begin position="154"/>
        <end position="171"/>
    </location>
</feature>
<protein>
    <submittedName>
        <fullName evidence="3">Uncharacterized protein</fullName>
    </submittedName>
</protein>